<dbReference type="SUPFAM" id="SSF56349">
    <property type="entry name" value="DNA breaking-rejoining enzymes"/>
    <property type="match status" value="1"/>
</dbReference>
<feature type="domain" description="Tyr recombinase" evidence="5">
    <location>
        <begin position="195"/>
        <end position="399"/>
    </location>
</feature>
<dbReference type="PROSITE" id="PS51900">
    <property type="entry name" value="CB"/>
    <property type="match status" value="1"/>
</dbReference>
<organism evidence="7 8">
    <name type="scientific">Spongiibacter thalassae</name>
    <dbReference type="NCBI Taxonomy" id="2721624"/>
    <lineage>
        <taxon>Bacteria</taxon>
        <taxon>Pseudomonadati</taxon>
        <taxon>Pseudomonadota</taxon>
        <taxon>Gammaproteobacteria</taxon>
        <taxon>Cellvibrionales</taxon>
        <taxon>Spongiibacteraceae</taxon>
        <taxon>Spongiibacter</taxon>
    </lineage>
</organism>
<comment type="caution">
    <text evidence="7">The sequence shown here is derived from an EMBL/GenBank/DDBJ whole genome shotgun (WGS) entry which is preliminary data.</text>
</comment>
<keyword evidence="2 4" id="KW-0238">DNA-binding</keyword>
<accession>A0ABX1GEP1</accession>
<dbReference type="Gene3D" id="1.10.150.130">
    <property type="match status" value="1"/>
</dbReference>
<proteinExistence type="predicted"/>
<dbReference type="Pfam" id="PF12167">
    <property type="entry name" value="Arm-DNA-bind_2"/>
    <property type="match status" value="1"/>
</dbReference>
<dbReference type="PANTHER" id="PTHR30349">
    <property type="entry name" value="PHAGE INTEGRASE-RELATED"/>
    <property type="match status" value="1"/>
</dbReference>
<keyword evidence="1" id="KW-0229">DNA integration</keyword>
<protein>
    <submittedName>
        <fullName evidence="7">Tyrosine-type recombinase/integrase</fullName>
    </submittedName>
</protein>
<evidence type="ECO:0000259" key="6">
    <source>
        <dbReference type="PROSITE" id="PS51900"/>
    </source>
</evidence>
<evidence type="ECO:0000256" key="3">
    <source>
        <dbReference type="ARBA" id="ARBA00023172"/>
    </source>
</evidence>
<dbReference type="PROSITE" id="PS51898">
    <property type="entry name" value="TYR_RECOMBINASE"/>
    <property type="match status" value="1"/>
</dbReference>
<dbReference type="InterPro" id="IPR002104">
    <property type="entry name" value="Integrase_catalytic"/>
</dbReference>
<dbReference type="Gene3D" id="1.10.443.10">
    <property type="entry name" value="Intergrase catalytic core"/>
    <property type="match status" value="1"/>
</dbReference>
<feature type="domain" description="Core-binding (CB)" evidence="6">
    <location>
        <begin position="91"/>
        <end position="172"/>
    </location>
</feature>
<dbReference type="EMBL" id="JAAWWK010000002">
    <property type="protein sequence ID" value="NKI17386.1"/>
    <property type="molecule type" value="Genomic_DNA"/>
</dbReference>
<dbReference type="InterPro" id="IPR010998">
    <property type="entry name" value="Integrase_recombinase_N"/>
</dbReference>
<evidence type="ECO:0000313" key="7">
    <source>
        <dbReference type="EMBL" id="NKI17386.1"/>
    </source>
</evidence>
<evidence type="ECO:0000256" key="4">
    <source>
        <dbReference type="PROSITE-ProRule" id="PRU01248"/>
    </source>
</evidence>
<evidence type="ECO:0000256" key="2">
    <source>
        <dbReference type="ARBA" id="ARBA00023125"/>
    </source>
</evidence>
<dbReference type="InterPro" id="IPR022000">
    <property type="entry name" value="Min27-like_integrase_DNA_bind"/>
</dbReference>
<dbReference type="InterPro" id="IPR011010">
    <property type="entry name" value="DNA_brk_join_enz"/>
</dbReference>
<evidence type="ECO:0000313" key="8">
    <source>
        <dbReference type="Proteomes" id="UP000765845"/>
    </source>
</evidence>
<dbReference type="CDD" id="cd01189">
    <property type="entry name" value="INT_ICEBs1_C_like"/>
    <property type="match status" value="1"/>
</dbReference>
<name>A0ABX1GEP1_9GAMM</name>
<dbReference type="InterPro" id="IPR044068">
    <property type="entry name" value="CB"/>
</dbReference>
<dbReference type="PANTHER" id="PTHR30349:SF36">
    <property type="entry name" value="PROPHAGE INTEGRASE INTR-RELATED"/>
    <property type="match status" value="1"/>
</dbReference>
<keyword evidence="8" id="KW-1185">Reference proteome</keyword>
<sequence length="418" mass="48458">MNLPKGMEKPPKGVEVRGNQVRIAFTYRGERCREPIEGYSKITKAVLAYADNKRRTVLAEIKEGKFDYAAHFPNSERAHRYSGYGGSVADRTVVRGVKKWLAVQEAKKAPSTYRNYRHKAAHVERKWPHERIRDLNKSDIELFQSELLKNDLAPKTVNDIFTVVRGVWSDAFHDGVIKSDPLQRIKNIERDDNEETADPFSREELNRIASTKTHRQQDINMIMFASWSGLSLSEVIALAWEDVDTTNWTIKIQRAKVQNEYKVPKEKSRVRIIELIDPAIEWLKRQMPHTAMLTAKPVTIRQRDNVTMREESVRLVFLNGKSRQPWHDSSVRRWFTSHLRKAKVRHRGPNQCRHTFASQLLSNYVPMEWVARQLGHSDTNMVKKHYGRWIPSDTKSMAGIISEMMGFRGEKESGIKLG</sequence>
<dbReference type="InterPro" id="IPR013762">
    <property type="entry name" value="Integrase-like_cat_sf"/>
</dbReference>
<dbReference type="RefSeq" id="WP_168449885.1">
    <property type="nucleotide sequence ID" value="NZ_JAAWWK010000002.1"/>
</dbReference>
<dbReference type="Proteomes" id="UP000765845">
    <property type="component" value="Unassembled WGS sequence"/>
</dbReference>
<keyword evidence="3" id="KW-0233">DNA recombination</keyword>
<evidence type="ECO:0000259" key="5">
    <source>
        <dbReference type="PROSITE" id="PS51898"/>
    </source>
</evidence>
<gene>
    <name evidence="7" type="ORF">HCU74_08150</name>
</gene>
<dbReference type="Pfam" id="PF00589">
    <property type="entry name" value="Phage_integrase"/>
    <property type="match status" value="1"/>
</dbReference>
<dbReference type="InterPro" id="IPR050090">
    <property type="entry name" value="Tyrosine_recombinase_XerCD"/>
</dbReference>
<reference evidence="7 8" key="1">
    <citation type="submission" date="2020-04" db="EMBL/GenBank/DDBJ databases">
        <authorList>
            <person name="Yoon J."/>
        </authorList>
    </citation>
    <scope>NUCLEOTIDE SEQUENCE [LARGE SCALE GENOMIC DNA]</scope>
    <source>
        <strain evidence="7 8">KMU-166</strain>
    </source>
</reference>
<evidence type="ECO:0000256" key="1">
    <source>
        <dbReference type="ARBA" id="ARBA00022908"/>
    </source>
</evidence>